<evidence type="ECO:0000313" key="1">
    <source>
        <dbReference type="EMBL" id="CAB5194587.1"/>
    </source>
</evidence>
<name>A0A6J7WB81_9CAUD</name>
<gene>
    <name evidence="1" type="ORF">UFOVP176_19</name>
</gene>
<proteinExistence type="predicted"/>
<accession>A0A6J7WB81</accession>
<reference evidence="1" key="1">
    <citation type="submission" date="2020-05" db="EMBL/GenBank/DDBJ databases">
        <authorList>
            <person name="Chiriac C."/>
            <person name="Salcher M."/>
            <person name="Ghai R."/>
            <person name="Kavagutti S V."/>
        </authorList>
    </citation>
    <scope>NUCLEOTIDE SEQUENCE</scope>
</reference>
<dbReference type="EMBL" id="LR798224">
    <property type="protein sequence ID" value="CAB5194587.1"/>
    <property type="molecule type" value="Genomic_DNA"/>
</dbReference>
<organism evidence="1">
    <name type="scientific">uncultured Caudovirales phage</name>
    <dbReference type="NCBI Taxonomy" id="2100421"/>
    <lineage>
        <taxon>Viruses</taxon>
        <taxon>Duplodnaviria</taxon>
        <taxon>Heunggongvirae</taxon>
        <taxon>Uroviricota</taxon>
        <taxon>Caudoviricetes</taxon>
        <taxon>Peduoviridae</taxon>
        <taxon>Maltschvirus</taxon>
        <taxon>Maltschvirus maltsch</taxon>
    </lineage>
</organism>
<sequence>MEQSNLTKFYDDAFDMMSTNGWKDLMEDILKVKNSYDKLSSVTETHPIDFRRGQMDILNWLYGLKGAYEQTYKDLQETGDI</sequence>
<protein>
    <submittedName>
        <fullName evidence="1">Uncharacterized protein</fullName>
    </submittedName>
</protein>